<evidence type="ECO:0000256" key="1">
    <source>
        <dbReference type="ARBA" id="ARBA00022448"/>
    </source>
</evidence>
<dbReference type="InterPro" id="IPR027417">
    <property type="entry name" value="P-loop_NTPase"/>
</dbReference>
<accession>A0A1I1VT96</accession>
<evidence type="ECO:0000256" key="2">
    <source>
        <dbReference type="ARBA" id="ARBA00022741"/>
    </source>
</evidence>
<proteinExistence type="predicted"/>
<dbReference type="RefSeq" id="WP_100792837.1">
    <property type="nucleotide sequence ID" value="NZ_FOMX01000005.1"/>
</dbReference>
<dbReference type="Gene3D" id="3.40.50.300">
    <property type="entry name" value="P-loop containing nucleotide triphosphate hydrolases"/>
    <property type="match status" value="1"/>
</dbReference>
<dbReference type="CDD" id="cd03230">
    <property type="entry name" value="ABC_DR_subfamily_A"/>
    <property type="match status" value="1"/>
</dbReference>
<protein>
    <submittedName>
        <fullName evidence="5">Heme exporter protein A</fullName>
    </submittedName>
</protein>
<evidence type="ECO:0000256" key="3">
    <source>
        <dbReference type="ARBA" id="ARBA00022840"/>
    </source>
</evidence>
<sequence>MSGAREPITPIVLRSISQRFGRKVVLRGVDLELRARSITGLVGANGAGKTTLFLILAGLLQPDGGERRYGERVVGDIDLELRARLAYVAHAPQLYPGLGARANLELFAELRRAAGLSSRPADDVLRGLGLPADALDRPVSTFSRGMAQRVALARAVAGDPELLLLDEPFTALDARGRSQLAGALLAERDRGAAILLSSHDQGTLLRVCDRLVLLEAGAIVREVERGGDDPAGFAARASEVLAAVGPDDHAAA</sequence>
<dbReference type="Pfam" id="PF00005">
    <property type="entry name" value="ABC_tran"/>
    <property type="match status" value="1"/>
</dbReference>
<keyword evidence="3" id="KW-0067">ATP-binding</keyword>
<organism evidence="5 6">
    <name type="scientific">Nannocystis exedens</name>
    <dbReference type="NCBI Taxonomy" id="54"/>
    <lineage>
        <taxon>Bacteria</taxon>
        <taxon>Pseudomonadati</taxon>
        <taxon>Myxococcota</taxon>
        <taxon>Polyangia</taxon>
        <taxon>Nannocystales</taxon>
        <taxon>Nannocystaceae</taxon>
        <taxon>Nannocystis</taxon>
    </lineage>
</organism>
<dbReference type="SMART" id="SM00382">
    <property type="entry name" value="AAA"/>
    <property type="match status" value="1"/>
</dbReference>
<dbReference type="InterPro" id="IPR003593">
    <property type="entry name" value="AAA+_ATPase"/>
</dbReference>
<dbReference type="PANTHER" id="PTHR42939">
    <property type="entry name" value="ABC TRANSPORTER ATP-BINDING PROTEIN ALBC-RELATED"/>
    <property type="match status" value="1"/>
</dbReference>
<dbReference type="Proteomes" id="UP000199400">
    <property type="component" value="Unassembled WGS sequence"/>
</dbReference>
<keyword evidence="2" id="KW-0547">Nucleotide-binding</keyword>
<dbReference type="OrthoDB" id="9809450at2"/>
<evidence type="ECO:0000313" key="6">
    <source>
        <dbReference type="Proteomes" id="UP000199400"/>
    </source>
</evidence>
<reference evidence="6" key="1">
    <citation type="submission" date="2016-10" db="EMBL/GenBank/DDBJ databases">
        <authorList>
            <person name="Varghese N."/>
            <person name="Submissions S."/>
        </authorList>
    </citation>
    <scope>NUCLEOTIDE SEQUENCE [LARGE SCALE GENOMIC DNA]</scope>
    <source>
        <strain evidence="6">ATCC 25963</strain>
    </source>
</reference>
<dbReference type="InterPro" id="IPR051782">
    <property type="entry name" value="ABC_Transporter_VariousFunc"/>
</dbReference>
<dbReference type="GO" id="GO:0005524">
    <property type="term" value="F:ATP binding"/>
    <property type="evidence" value="ECO:0007669"/>
    <property type="project" value="UniProtKB-KW"/>
</dbReference>
<dbReference type="PROSITE" id="PS50893">
    <property type="entry name" value="ABC_TRANSPORTER_2"/>
    <property type="match status" value="1"/>
</dbReference>
<dbReference type="InterPro" id="IPR003439">
    <property type="entry name" value="ABC_transporter-like_ATP-bd"/>
</dbReference>
<dbReference type="AlphaFoldDB" id="A0A1I1VT96"/>
<dbReference type="PANTHER" id="PTHR42939:SF1">
    <property type="entry name" value="ABC TRANSPORTER ATP-BINDING PROTEIN ALBC-RELATED"/>
    <property type="match status" value="1"/>
</dbReference>
<dbReference type="EMBL" id="FOMX01000005">
    <property type="protein sequence ID" value="SFD83780.1"/>
    <property type="molecule type" value="Genomic_DNA"/>
</dbReference>
<evidence type="ECO:0000313" key="5">
    <source>
        <dbReference type="EMBL" id="SFD83780.1"/>
    </source>
</evidence>
<dbReference type="STRING" id="54.SAMN02745121_01753"/>
<gene>
    <name evidence="5" type="ORF">SAMN02745121_01753</name>
</gene>
<dbReference type="GO" id="GO:0016887">
    <property type="term" value="F:ATP hydrolysis activity"/>
    <property type="evidence" value="ECO:0007669"/>
    <property type="project" value="InterPro"/>
</dbReference>
<evidence type="ECO:0000259" key="4">
    <source>
        <dbReference type="PROSITE" id="PS50893"/>
    </source>
</evidence>
<name>A0A1I1VT96_9BACT</name>
<feature type="domain" description="ABC transporter" evidence="4">
    <location>
        <begin position="11"/>
        <end position="241"/>
    </location>
</feature>
<keyword evidence="6" id="KW-1185">Reference proteome</keyword>
<keyword evidence="1" id="KW-0813">Transport</keyword>
<dbReference type="SUPFAM" id="SSF52540">
    <property type="entry name" value="P-loop containing nucleoside triphosphate hydrolases"/>
    <property type="match status" value="1"/>
</dbReference>